<evidence type="ECO:0000313" key="8">
    <source>
        <dbReference type="Proteomes" id="UP000786875"/>
    </source>
</evidence>
<dbReference type="InterPro" id="IPR050624">
    <property type="entry name" value="HTH-type_Tx_Regulator"/>
</dbReference>
<organism evidence="7 8">
    <name type="scientific">Rosenbergiella australiborealis</name>
    <dbReference type="NCBI Taxonomy" id="1544696"/>
    <lineage>
        <taxon>Bacteria</taxon>
        <taxon>Pseudomonadati</taxon>
        <taxon>Pseudomonadota</taxon>
        <taxon>Gammaproteobacteria</taxon>
        <taxon>Enterobacterales</taxon>
        <taxon>Erwiniaceae</taxon>
        <taxon>Rosenbergiella</taxon>
    </lineage>
</organism>
<protein>
    <submittedName>
        <fullName evidence="7">Multidrug efflux transporter transcriptional repressor AcrR</fullName>
    </submittedName>
</protein>
<comment type="caution">
    <text evidence="7">The sequence shown here is derived from an EMBL/GenBank/DDBJ whole genome shotgun (WGS) entry which is preliminary data.</text>
</comment>
<evidence type="ECO:0000256" key="4">
    <source>
        <dbReference type="ARBA" id="ARBA00023163"/>
    </source>
</evidence>
<dbReference type="InterPro" id="IPR009057">
    <property type="entry name" value="Homeodomain-like_sf"/>
</dbReference>
<keyword evidence="8" id="KW-1185">Reference proteome</keyword>
<keyword evidence="4" id="KW-0804">Transcription</keyword>
<sequence length="220" mass="25008">MARKTKAQALETKTLLIEAAIDCFASRGVSATSLSDIADHAGMTRGAIYWHFKNKTDLFKEIWVSSDEEIDGLHQQFSSLYPNDPLGQLKHFLISFLQSLVVDERRRKIMEIIYHKCEFVGDMQSMNQLQQKLVLEDYPKIAEKLRLCINYQQLPAELDPHRSAIVCRAYITGVIENWLFSPSSFDLAELAPTLVQTMIDLLQYSPTLRLSPYSSGGDTC</sequence>
<evidence type="ECO:0000256" key="3">
    <source>
        <dbReference type="ARBA" id="ARBA00023125"/>
    </source>
</evidence>
<feature type="domain" description="HTH tetR-type" evidence="6">
    <location>
        <begin position="10"/>
        <end position="70"/>
    </location>
</feature>
<dbReference type="SUPFAM" id="SSF46689">
    <property type="entry name" value="Homeodomain-like"/>
    <property type="match status" value="1"/>
</dbReference>
<dbReference type="InterPro" id="IPR001647">
    <property type="entry name" value="HTH_TetR"/>
</dbReference>
<dbReference type="NCBIfam" id="NF007949">
    <property type="entry name" value="PRK10668.1"/>
    <property type="match status" value="1"/>
</dbReference>
<dbReference type="PANTHER" id="PTHR43479:SF11">
    <property type="entry name" value="ACREF_ENVCD OPERON REPRESSOR-RELATED"/>
    <property type="match status" value="1"/>
</dbReference>
<keyword evidence="1" id="KW-0678">Repressor</keyword>
<dbReference type="PANTHER" id="PTHR43479">
    <property type="entry name" value="ACREF/ENVCD OPERON REPRESSOR-RELATED"/>
    <property type="match status" value="1"/>
</dbReference>
<name>A0ABS5TAZ6_9GAMM</name>
<dbReference type="EMBL" id="JABBFO010000012">
    <property type="protein sequence ID" value="MBT0728113.1"/>
    <property type="molecule type" value="Genomic_DNA"/>
</dbReference>
<evidence type="ECO:0000259" key="6">
    <source>
        <dbReference type="PROSITE" id="PS50977"/>
    </source>
</evidence>
<dbReference type="Proteomes" id="UP000786875">
    <property type="component" value="Unassembled WGS sequence"/>
</dbReference>
<keyword evidence="3 5" id="KW-0238">DNA-binding</keyword>
<evidence type="ECO:0000313" key="7">
    <source>
        <dbReference type="EMBL" id="MBT0728113.1"/>
    </source>
</evidence>
<gene>
    <name evidence="7" type="primary">acrR</name>
    <name evidence="7" type="ORF">HGT73_12145</name>
</gene>
<keyword evidence="2" id="KW-0805">Transcription regulation</keyword>
<dbReference type="InterPro" id="IPR013572">
    <property type="entry name" value="Tscrpt_reg_MAATS_C"/>
</dbReference>
<evidence type="ECO:0000256" key="2">
    <source>
        <dbReference type="ARBA" id="ARBA00023015"/>
    </source>
</evidence>
<dbReference type="PRINTS" id="PR00455">
    <property type="entry name" value="HTHTETR"/>
</dbReference>
<feature type="DNA-binding region" description="H-T-H motif" evidence="5">
    <location>
        <begin position="33"/>
        <end position="52"/>
    </location>
</feature>
<dbReference type="RefSeq" id="WP_214215393.1">
    <property type="nucleotide sequence ID" value="NZ_JABBFO010000012.1"/>
</dbReference>
<dbReference type="Pfam" id="PF08361">
    <property type="entry name" value="TetR_C_2"/>
    <property type="match status" value="1"/>
</dbReference>
<dbReference type="Gene3D" id="1.10.357.10">
    <property type="entry name" value="Tetracycline Repressor, domain 2"/>
    <property type="match status" value="1"/>
</dbReference>
<dbReference type="SUPFAM" id="SSF48498">
    <property type="entry name" value="Tetracyclin repressor-like, C-terminal domain"/>
    <property type="match status" value="1"/>
</dbReference>
<evidence type="ECO:0000256" key="5">
    <source>
        <dbReference type="PROSITE-ProRule" id="PRU00335"/>
    </source>
</evidence>
<dbReference type="PROSITE" id="PS50977">
    <property type="entry name" value="HTH_TETR_2"/>
    <property type="match status" value="1"/>
</dbReference>
<evidence type="ECO:0000256" key="1">
    <source>
        <dbReference type="ARBA" id="ARBA00022491"/>
    </source>
</evidence>
<dbReference type="Pfam" id="PF00440">
    <property type="entry name" value="TetR_N"/>
    <property type="match status" value="1"/>
</dbReference>
<dbReference type="InterPro" id="IPR036271">
    <property type="entry name" value="Tet_transcr_reg_TetR-rel_C_sf"/>
</dbReference>
<proteinExistence type="predicted"/>
<accession>A0ABS5TAZ6</accession>
<reference evidence="7 8" key="1">
    <citation type="submission" date="2020-04" db="EMBL/GenBank/DDBJ databases">
        <title>Genome sequencing of Rosenbergiella species.</title>
        <authorList>
            <person name="Alvarez-Perez S."/>
            <person name="Lievens B."/>
        </authorList>
    </citation>
    <scope>NUCLEOTIDE SEQUENCE [LARGE SCALE GENOMIC DNA]</scope>
    <source>
        <strain evidence="7 8">CdVSA20.1</strain>
    </source>
</reference>